<gene>
    <name evidence="2" type="ORF">DSM107010_43050</name>
</gene>
<sequence length="136" mass="15382">MNAKDLMENTLVQKNLHSETVNPKSLQGTNIIAEKPEGRQLNREKVDLVNAVEYIGIVLPVYLAIATGVLIIFQISRKRKQNLASDFLNRLHQVPCINCHFYSMNPHLKCAVNPSVVLTRRAIDCPDYRPRNDTSA</sequence>
<keyword evidence="1" id="KW-0472">Membrane</keyword>
<dbReference type="AlphaFoldDB" id="A0AB37UGM3"/>
<keyword evidence="3" id="KW-1185">Reference proteome</keyword>
<evidence type="ECO:0000313" key="3">
    <source>
        <dbReference type="Proteomes" id="UP000282574"/>
    </source>
</evidence>
<proteinExistence type="predicted"/>
<evidence type="ECO:0000256" key="1">
    <source>
        <dbReference type="SAM" id="Phobius"/>
    </source>
</evidence>
<accession>A0AB37UGM3</accession>
<keyword evidence="1" id="KW-1133">Transmembrane helix</keyword>
<comment type="caution">
    <text evidence="2">The sequence shown here is derived from an EMBL/GenBank/DDBJ whole genome shotgun (WGS) entry which is preliminary data.</text>
</comment>
<dbReference type="RefSeq" id="WP_106168085.1">
    <property type="nucleotide sequence ID" value="NZ_JAVKZF010000001.1"/>
</dbReference>
<name>A0AB37UGM3_9CYAN</name>
<reference evidence="2 3" key="1">
    <citation type="journal article" date="2019" name="Genome Biol. Evol.">
        <title>Day and night: Metabolic profiles and evolutionary relationships of six axenic non-marine cyanobacteria.</title>
        <authorList>
            <person name="Will S.E."/>
            <person name="Henke P."/>
            <person name="Boedeker C."/>
            <person name="Huang S."/>
            <person name="Brinkmann H."/>
            <person name="Rohde M."/>
            <person name="Jarek M."/>
            <person name="Friedl T."/>
            <person name="Seufert S."/>
            <person name="Schumacher M."/>
            <person name="Overmann J."/>
            <person name="Neumann-Schaal M."/>
            <person name="Petersen J."/>
        </authorList>
    </citation>
    <scope>NUCLEOTIDE SEQUENCE [LARGE SCALE GENOMIC DNA]</scope>
    <source>
        <strain evidence="2 3">SAG 39.79</strain>
    </source>
</reference>
<feature type="transmembrane region" description="Helical" evidence="1">
    <location>
        <begin position="54"/>
        <end position="73"/>
    </location>
</feature>
<organism evidence="2 3">
    <name type="scientific">Chroococcidiopsis cubana SAG 39.79</name>
    <dbReference type="NCBI Taxonomy" id="388085"/>
    <lineage>
        <taxon>Bacteria</taxon>
        <taxon>Bacillati</taxon>
        <taxon>Cyanobacteriota</taxon>
        <taxon>Cyanophyceae</taxon>
        <taxon>Chroococcidiopsidales</taxon>
        <taxon>Chroococcidiopsidaceae</taxon>
        <taxon>Chroococcidiopsis</taxon>
    </lineage>
</organism>
<keyword evidence="1" id="KW-0812">Transmembrane</keyword>
<evidence type="ECO:0000313" key="2">
    <source>
        <dbReference type="EMBL" id="RUT10417.1"/>
    </source>
</evidence>
<protein>
    <submittedName>
        <fullName evidence="2">Uncharacterized protein</fullName>
    </submittedName>
</protein>
<dbReference type="EMBL" id="RSCK01000043">
    <property type="protein sequence ID" value="RUT10417.1"/>
    <property type="molecule type" value="Genomic_DNA"/>
</dbReference>
<dbReference type="Proteomes" id="UP000282574">
    <property type="component" value="Unassembled WGS sequence"/>
</dbReference>